<protein>
    <recommendedName>
        <fullName evidence="9">Exocyst complex component Sec10</fullName>
    </recommendedName>
</protein>
<evidence type="ECO:0000256" key="4">
    <source>
        <dbReference type="ARBA" id="ARBA00023054"/>
    </source>
</evidence>
<dbReference type="AlphaFoldDB" id="D8SYB7"/>
<keyword evidence="8" id="KW-1185">Reference proteome</keyword>
<sequence>MPSASGGKRSAAKSGVSLSIKDFQGDFSFDAFFNNLVGDILKVEDGEKPPPQEDAASNGQKLVKPAFAEANALLARFKEARKQLLELGLQADAQLEKVKKEVSAEDIRHRTKLSELEKGVHGLFDSFSKLDNRISGVGQTAARIGDHLQSADAQRETATQTIELIKYLMEFNTKSGDLMGLSPLFSDDNRVAEAAAIAQKLRALAEEDIGGTGSGATGTTVKGTANANPGLEVAVANLQEYCNELENRLLDRFDAASQKKELSTMGECAKILSQFNRGARAMQRYVASRPMFLDVEVMNEDTRTVLGDQTTDTAAPGSPQPVADTATIIRGLGKLYKEITDTVRRESATVSAVFPSPDAVMSILVQRVMEQRVFAILDKLLVKPNLASTALIEEGGLLQHLKLLAATYEKTQAFAKDLRALGCGELDVEVLAESLFTSHRDDYIELEQASLSQMFEAKMAEVRAALPPPPDIGPRGSKMAAFQNFSQPSLTTEVVTEFVRWNEEAVLRCSLLTGAQPGSLASNVRAIFTCLLEQVNHYITAALERGQDALREAAALRERFAIGTAVSRRVAAAAASAAEAAANAGEISVSSFMTTVQRATTNVAIVQQYFVNTIARILLPVDGAHAACCEEIATSMSHAEDAVLKGLQLCMDSMIAEAERLLALEQKVHDYQPSDDGSLPDHRPTNACTRVVAFLSRMLDSTNTALDVSNRQVFVTELGCRLYKSLITHWQRFTFSPSGGLRLKRDVTEFAEFVRSFKAPTVDEKFELLGTMVNIFIVAPESLKTLVDGSLRNASKDAIRFIQLREDYKSAKLSNIVNQLAIS</sequence>
<name>D8SYB7_SELML</name>
<organism evidence="8">
    <name type="scientific">Selaginella moellendorffii</name>
    <name type="common">Spikemoss</name>
    <dbReference type="NCBI Taxonomy" id="88036"/>
    <lineage>
        <taxon>Eukaryota</taxon>
        <taxon>Viridiplantae</taxon>
        <taxon>Streptophyta</taxon>
        <taxon>Embryophyta</taxon>
        <taxon>Tracheophyta</taxon>
        <taxon>Lycopodiopsida</taxon>
        <taxon>Selaginellales</taxon>
        <taxon>Selaginellaceae</taxon>
        <taxon>Selaginella</taxon>
    </lineage>
</organism>
<dbReference type="Proteomes" id="UP000001514">
    <property type="component" value="Unassembled WGS sequence"/>
</dbReference>
<dbReference type="PANTHER" id="PTHR12100">
    <property type="entry name" value="SEC10"/>
    <property type="match status" value="1"/>
</dbReference>
<dbReference type="Pfam" id="PF07393">
    <property type="entry name" value="Sec10_HB"/>
    <property type="match status" value="2"/>
</dbReference>
<dbReference type="InterPro" id="IPR048627">
    <property type="entry name" value="Sec10_HB"/>
</dbReference>
<dbReference type="InterPro" id="IPR048625">
    <property type="entry name" value="Sec10_N"/>
</dbReference>
<dbReference type="KEGG" id="smo:SELMODRAFT_447299"/>
<keyword evidence="3" id="KW-0268">Exocytosis</keyword>
<reference evidence="7 8" key="1">
    <citation type="journal article" date="2011" name="Science">
        <title>The Selaginella genome identifies genetic changes associated with the evolution of vascular plants.</title>
        <authorList>
            <person name="Banks J.A."/>
            <person name="Nishiyama T."/>
            <person name="Hasebe M."/>
            <person name="Bowman J.L."/>
            <person name="Gribskov M."/>
            <person name="dePamphilis C."/>
            <person name="Albert V.A."/>
            <person name="Aono N."/>
            <person name="Aoyama T."/>
            <person name="Ambrose B.A."/>
            <person name="Ashton N.W."/>
            <person name="Axtell M.J."/>
            <person name="Barker E."/>
            <person name="Barker M.S."/>
            <person name="Bennetzen J.L."/>
            <person name="Bonawitz N.D."/>
            <person name="Chapple C."/>
            <person name="Cheng C."/>
            <person name="Correa L.G."/>
            <person name="Dacre M."/>
            <person name="DeBarry J."/>
            <person name="Dreyer I."/>
            <person name="Elias M."/>
            <person name="Engstrom E.M."/>
            <person name="Estelle M."/>
            <person name="Feng L."/>
            <person name="Finet C."/>
            <person name="Floyd S.K."/>
            <person name="Frommer W.B."/>
            <person name="Fujita T."/>
            <person name="Gramzow L."/>
            <person name="Gutensohn M."/>
            <person name="Harholt J."/>
            <person name="Hattori M."/>
            <person name="Heyl A."/>
            <person name="Hirai T."/>
            <person name="Hiwatashi Y."/>
            <person name="Ishikawa M."/>
            <person name="Iwata M."/>
            <person name="Karol K.G."/>
            <person name="Koehler B."/>
            <person name="Kolukisaoglu U."/>
            <person name="Kubo M."/>
            <person name="Kurata T."/>
            <person name="Lalonde S."/>
            <person name="Li K."/>
            <person name="Li Y."/>
            <person name="Litt A."/>
            <person name="Lyons E."/>
            <person name="Manning G."/>
            <person name="Maruyama T."/>
            <person name="Michael T.P."/>
            <person name="Mikami K."/>
            <person name="Miyazaki S."/>
            <person name="Morinaga S."/>
            <person name="Murata T."/>
            <person name="Mueller-Roeber B."/>
            <person name="Nelson D.R."/>
            <person name="Obara M."/>
            <person name="Oguri Y."/>
            <person name="Olmstead R.G."/>
            <person name="Onodera N."/>
            <person name="Petersen B.L."/>
            <person name="Pils B."/>
            <person name="Prigge M."/>
            <person name="Rensing S.A."/>
            <person name="Riano-Pachon D.M."/>
            <person name="Roberts A.W."/>
            <person name="Sato Y."/>
            <person name="Scheller H.V."/>
            <person name="Schulz B."/>
            <person name="Schulz C."/>
            <person name="Shakirov E.V."/>
            <person name="Shibagaki N."/>
            <person name="Shinohara N."/>
            <person name="Shippen D.E."/>
            <person name="Soerensen I."/>
            <person name="Sotooka R."/>
            <person name="Sugimoto N."/>
            <person name="Sugita M."/>
            <person name="Sumikawa N."/>
            <person name="Tanurdzic M."/>
            <person name="Theissen G."/>
            <person name="Ulvskov P."/>
            <person name="Wakazuki S."/>
            <person name="Weng J.K."/>
            <person name="Willats W.W."/>
            <person name="Wipf D."/>
            <person name="Wolf P.G."/>
            <person name="Yang L."/>
            <person name="Zimmer A.D."/>
            <person name="Zhu Q."/>
            <person name="Mitros T."/>
            <person name="Hellsten U."/>
            <person name="Loque D."/>
            <person name="Otillar R."/>
            <person name="Salamov A."/>
            <person name="Schmutz J."/>
            <person name="Shapiro H."/>
            <person name="Lindquist E."/>
            <person name="Lucas S."/>
            <person name="Rokhsar D."/>
            <person name="Grigoriev I.V."/>
        </authorList>
    </citation>
    <scope>NUCLEOTIDE SEQUENCE [LARGE SCALE GENOMIC DNA]</scope>
</reference>
<feature type="domain" description="Exocyst complex component Sec10-like alpha-helical bundle" evidence="5">
    <location>
        <begin position="193"/>
        <end position="461"/>
    </location>
</feature>
<dbReference type="PANTHER" id="PTHR12100:SF0">
    <property type="entry name" value="EXOCYST COMPLEX COMPONENT 5"/>
    <property type="match status" value="1"/>
</dbReference>
<accession>D8SYB7</accession>
<dbReference type="HOGENOM" id="CLU_020771_0_0_1"/>
<dbReference type="eggNOG" id="KOG3745">
    <property type="taxonomic scope" value="Eukaryota"/>
</dbReference>
<keyword evidence="4" id="KW-0175">Coiled coil</keyword>
<comment type="similarity">
    <text evidence="1">Belongs to the SEC10 family.</text>
</comment>
<evidence type="ECO:0008006" key="9">
    <source>
        <dbReference type="Google" id="ProtNLM"/>
    </source>
</evidence>
<gene>
    <name evidence="7" type="ORF">SELMODRAFT_447299</name>
</gene>
<evidence type="ECO:0000259" key="5">
    <source>
        <dbReference type="Pfam" id="PF07393"/>
    </source>
</evidence>
<dbReference type="STRING" id="88036.D8SYB7"/>
<dbReference type="GO" id="GO:0006887">
    <property type="term" value="P:exocytosis"/>
    <property type="evidence" value="ECO:0000318"/>
    <property type="project" value="GO_Central"/>
</dbReference>
<evidence type="ECO:0000259" key="6">
    <source>
        <dbReference type="Pfam" id="PF20667"/>
    </source>
</evidence>
<evidence type="ECO:0000256" key="2">
    <source>
        <dbReference type="ARBA" id="ARBA00022448"/>
    </source>
</evidence>
<dbReference type="InParanoid" id="D8SYB7"/>
<dbReference type="OMA" id="PLCKHHY"/>
<evidence type="ECO:0000256" key="3">
    <source>
        <dbReference type="ARBA" id="ARBA00022483"/>
    </source>
</evidence>
<feature type="domain" description="Exocyst complex component Sec10 N-terminal" evidence="6">
    <location>
        <begin position="72"/>
        <end position="187"/>
    </location>
</feature>
<dbReference type="EMBL" id="GL377652">
    <property type="protein sequence ID" value="EFJ10673.1"/>
    <property type="molecule type" value="Genomic_DNA"/>
</dbReference>
<dbReference type="Pfam" id="PF20667">
    <property type="entry name" value="Sec10_N"/>
    <property type="match status" value="1"/>
</dbReference>
<evidence type="ECO:0000313" key="8">
    <source>
        <dbReference type="Proteomes" id="UP000001514"/>
    </source>
</evidence>
<evidence type="ECO:0000313" key="7">
    <source>
        <dbReference type="EMBL" id="EFJ10673.1"/>
    </source>
</evidence>
<keyword evidence="2" id="KW-0813">Transport</keyword>
<feature type="domain" description="Exocyst complex component Sec10-like alpha-helical bundle" evidence="5">
    <location>
        <begin position="488"/>
        <end position="815"/>
    </location>
</feature>
<dbReference type="OrthoDB" id="125856at2759"/>
<dbReference type="GO" id="GO:0000145">
    <property type="term" value="C:exocyst"/>
    <property type="evidence" value="ECO:0000318"/>
    <property type="project" value="GO_Central"/>
</dbReference>
<evidence type="ECO:0000256" key="1">
    <source>
        <dbReference type="ARBA" id="ARBA00006572"/>
    </source>
</evidence>
<dbReference type="GO" id="GO:0006893">
    <property type="term" value="P:Golgi to plasma membrane transport"/>
    <property type="evidence" value="ECO:0000318"/>
    <property type="project" value="GO_Central"/>
</dbReference>
<dbReference type="Gene3D" id="1.20.58.1970">
    <property type="match status" value="1"/>
</dbReference>
<proteinExistence type="inferred from homology"/>
<dbReference type="FunCoup" id="D8SYB7">
    <property type="interactions" value="5354"/>
</dbReference>
<dbReference type="InterPro" id="IPR009976">
    <property type="entry name" value="Sec10-like"/>
</dbReference>
<dbReference type="Gramene" id="EFJ10673">
    <property type="protein sequence ID" value="EFJ10673"/>
    <property type="gene ID" value="SELMODRAFT_447299"/>
</dbReference>